<keyword evidence="2" id="KW-1185">Reference proteome</keyword>
<dbReference type="OrthoDB" id="2004682at2"/>
<evidence type="ECO:0000313" key="1">
    <source>
        <dbReference type="EMBL" id="SHE56748.1"/>
    </source>
</evidence>
<dbReference type="STRING" id="1123243.SAMN02745190_00681"/>
<reference evidence="1 2" key="1">
    <citation type="submission" date="2016-11" db="EMBL/GenBank/DDBJ databases">
        <authorList>
            <person name="Jaros S."/>
            <person name="Januszkiewicz K."/>
            <person name="Wedrychowicz H."/>
        </authorList>
    </citation>
    <scope>NUCLEOTIDE SEQUENCE [LARGE SCALE GENOMIC DNA]</scope>
    <source>
        <strain evidence="1 2">DSM 10502</strain>
    </source>
</reference>
<evidence type="ECO:0000313" key="2">
    <source>
        <dbReference type="Proteomes" id="UP000184404"/>
    </source>
</evidence>
<protein>
    <submittedName>
        <fullName evidence="1">Uncharacterized protein</fullName>
    </submittedName>
</protein>
<sequence>MGEQYRLHCPNCGYEVCVNLGIGYFYPQYYLETMEAAKEGKLGATLKKFLAEHPEGVINPALTLAQCEKCGNYSSVHDYTMYLPKKNKKKECTEGKWSVGVPGEDVSYISSFEDYDVYKLFPHRCGRSLEELHMVKEDGTPIIISLPQCKRCRGKVKLLDNRDIEKLRCPNCKNRLLNAELIARWD</sequence>
<dbReference type="EMBL" id="FQUG01000003">
    <property type="protein sequence ID" value="SHE56748.1"/>
    <property type="molecule type" value="Genomic_DNA"/>
</dbReference>
<dbReference type="Proteomes" id="UP000184404">
    <property type="component" value="Unassembled WGS sequence"/>
</dbReference>
<proteinExistence type="predicted"/>
<gene>
    <name evidence="1" type="ORF">SAMN02745190_00681</name>
</gene>
<name>A0A1M4UJC1_9FIRM</name>
<organism evidence="1 2">
    <name type="scientific">Schwartzia succinivorans DSM 10502</name>
    <dbReference type="NCBI Taxonomy" id="1123243"/>
    <lineage>
        <taxon>Bacteria</taxon>
        <taxon>Bacillati</taxon>
        <taxon>Bacillota</taxon>
        <taxon>Negativicutes</taxon>
        <taxon>Selenomonadales</taxon>
        <taxon>Selenomonadaceae</taxon>
        <taxon>Schwartzia</taxon>
    </lineage>
</organism>
<dbReference type="RefSeq" id="WP_072934792.1">
    <property type="nucleotide sequence ID" value="NZ_FQUG01000003.1"/>
</dbReference>
<dbReference type="AlphaFoldDB" id="A0A1M4UJC1"/>
<accession>A0A1M4UJC1</accession>